<dbReference type="InterPro" id="IPR011990">
    <property type="entry name" value="TPR-like_helical_dom_sf"/>
</dbReference>
<dbReference type="AlphaFoldDB" id="A0ABD3L7P6"/>
<dbReference type="Pfam" id="PF13041">
    <property type="entry name" value="PPR_2"/>
    <property type="match status" value="3"/>
</dbReference>
<comment type="caution">
    <text evidence="5">The sequence shown here is derived from an EMBL/GenBank/DDBJ whole genome shotgun (WGS) entry which is preliminary data.</text>
</comment>
<dbReference type="NCBIfam" id="TIGR00756">
    <property type="entry name" value="PPR"/>
    <property type="match status" value="8"/>
</dbReference>
<comment type="similarity">
    <text evidence="1">Belongs to the PPR family. P subfamily.</text>
</comment>
<name>A0ABD3L7P6_EUCGL</name>
<evidence type="ECO:0008006" key="7">
    <source>
        <dbReference type="Google" id="ProtNLM"/>
    </source>
</evidence>
<dbReference type="Gene3D" id="1.25.40.10">
    <property type="entry name" value="Tetratricopeptide repeat domain"/>
    <property type="match status" value="5"/>
</dbReference>
<evidence type="ECO:0000256" key="1">
    <source>
        <dbReference type="ARBA" id="ARBA00007626"/>
    </source>
</evidence>
<organism evidence="5 6">
    <name type="scientific">Eucalyptus globulus</name>
    <name type="common">Tasmanian blue gum</name>
    <dbReference type="NCBI Taxonomy" id="34317"/>
    <lineage>
        <taxon>Eukaryota</taxon>
        <taxon>Viridiplantae</taxon>
        <taxon>Streptophyta</taxon>
        <taxon>Embryophyta</taxon>
        <taxon>Tracheophyta</taxon>
        <taxon>Spermatophyta</taxon>
        <taxon>Magnoliopsida</taxon>
        <taxon>eudicotyledons</taxon>
        <taxon>Gunneridae</taxon>
        <taxon>Pentapetalae</taxon>
        <taxon>rosids</taxon>
        <taxon>malvids</taxon>
        <taxon>Myrtales</taxon>
        <taxon>Myrtaceae</taxon>
        <taxon>Myrtoideae</taxon>
        <taxon>Eucalypteae</taxon>
        <taxon>Eucalyptus</taxon>
    </lineage>
</organism>
<feature type="compositionally biased region" description="Basic and acidic residues" evidence="4">
    <location>
        <begin position="39"/>
        <end position="48"/>
    </location>
</feature>
<feature type="repeat" description="PPR" evidence="3">
    <location>
        <begin position="254"/>
        <end position="288"/>
    </location>
</feature>
<feature type="repeat" description="PPR" evidence="3">
    <location>
        <begin position="499"/>
        <end position="533"/>
    </location>
</feature>
<evidence type="ECO:0000313" key="5">
    <source>
        <dbReference type="EMBL" id="KAL3747542.1"/>
    </source>
</evidence>
<dbReference type="Pfam" id="PF01535">
    <property type="entry name" value="PPR"/>
    <property type="match status" value="2"/>
</dbReference>
<evidence type="ECO:0000256" key="3">
    <source>
        <dbReference type="PROSITE-ProRule" id="PRU00708"/>
    </source>
</evidence>
<dbReference type="InterPro" id="IPR002885">
    <property type="entry name" value="PPR_rpt"/>
</dbReference>
<dbReference type="PANTHER" id="PTHR47447">
    <property type="entry name" value="OS03G0856100 PROTEIN"/>
    <property type="match status" value="1"/>
</dbReference>
<dbReference type="PROSITE" id="PS51375">
    <property type="entry name" value="PPR"/>
    <property type="match status" value="8"/>
</dbReference>
<feature type="repeat" description="PPR" evidence="3">
    <location>
        <begin position="394"/>
        <end position="428"/>
    </location>
</feature>
<reference evidence="5 6" key="1">
    <citation type="submission" date="2024-11" db="EMBL/GenBank/DDBJ databases">
        <title>Chromosome-level genome assembly of Eucalyptus globulus Labill. provides insights into its genome evolution.</title>
        <authorList>
            <person name="Li X."/>
        </authorList>
    </citation>
    <scope>NUCLEOTIDE SEQUENCE [LARGE SCALE GENOMIC DNA]</scope>
    <source>
        <strain evidence="5">CL2024</strain>
        <tissue evidence="5">Fresh tender leaves</tissue>
    </source>
</reference>
<dbReference type="Proteomes" id="UP001634007">
    <property type="component" value="Unassembled WGS sequence"/>
</dbReference>
<feature type="repeat" description="PPR" evidence="3">
    <location>
        <begin position="182"/>
        <end position="216"/>
    </location>
</feature>
<accession>A0ABD3L7P6</accession>
<proteinExistence type="inferred from homology"/>
<keyword evidence="2" id="KW-0677">Repeat</keyword>
<feature type="repeat" description="PPR" evidence="3">
    <location>
        <begin position="429"/>
        <end position="463"/>
    </location>
</feature>
<dbReference type="PANTHER" id="PTHR47447:SF22">
    <property type="entry name" value="TETRATRICOPEPTIDE-LIKE HELICAL DOMAIN SUPERFAMILY"/>
    <property type="match status" value="1"/>
</dbReference>
<feature type="region of interest" description="Disordered" evidence="4">
    <location>
        <begin position="19"/>
        <end position="48"/>
    </location>
</feature>
<protein>
    <recommendedName>
        <fullName evidence="7">Pentatricopeptide repeat-containing protein</fullName>
    </recommendedName>
</protein>
<evidence type="ECO:0000256" key="2">
    <source>
        <dbReference type="ARBA" id="ARBA00022737"/>
    </source>
</evidence>
<evidence type="ECO:0000256" key="4">
    <source>
        <dbReference type="SAM" id="MobiDB-lite"/>
    </source>
</evidence>
<feature type="repeat" description="PPR" evidence="3">
    <location>
        <begin position="289"/>
        <end position="323"/>
    </location>
</feature>
<evidence type="ECO:0000313" key="6">
    <source>
        <dbReference type="Proteomes" id="UP001634007"/>
    </source>
</evidence>
<sequence>MAGAHSSLAIFLRHNHRGFRRNPSSRGHVRRLSVGGDGGGDRRGETRSLSEIAEEVCRITRTRPRWEATLASEFPSIDFSDPGFFRELFRQQRNAFLSLRFFRWAASRRGAPPDPASCALLFDALVAAKSSGAAKSVLVTPGFSPGADSLERYVRCASEGGLLEDAVDGFFRLGESGACPSSIETWNSVLKCCLEARRTDLVLEFYEEMVKLGVVRDANAETVGHLIRAFCEGGNLLRGYELLWQGIEGGLIPQYSTFIRLISGFCRQGDYAKVSQILHLMIAKDRAPDMFTYQEVINGLCKNGRQLEAYRIFNDLKDRGYFPDRVVYTTLIHGFCDIGQIGEARKLWFEMIRKGFVPNEHTYTSLIHGFFKSGKVEEAKKLFDEMCCKGHGESTAVYNMMISGLSIQGRLDEAVGMFEEMPQKGIARNQITYDTLVQGYCREGKITDSRDLLNELSLQGVVPSSSSYAALLEKLIELGELEGVKLVLSDTQNKGVKLLASTWDRIVNGLCKRGFVTEAMGCLVDMLNRNIQPRKTTFNVLIQNLLQGDSLDDCELVLDTMFRMGYVLEEGMCHSLVDKICKQNSNFGETCMAKILEGN</sequence>
<feature type="repeat" description="PPR" evidence="3">
    <location>
        <begin position="359"/>
        <end position="393"/>
    </location>
</feature>
<dbReference type="EMBL" id="JBJKBG010000003">
    <property type="protein sequence ID" value="KAL3747542.1"/>
    <property type="molecule type" value="Genomic_DNA"/>
</dbReference>
<dbReference type="SUPFAM" id="SSF81901">
    <property type="entry name" value="HCP-like"/>
    <property type="match status" value="1"/>
</dbReference>
<keyword evidence="6" id="KW-1185">Reference proteome</keyword>
<gene>
    <name evidence="5" type="ORF">ACJRO7_016350</name>
</gene>
<feature type="repeat" description="PPR" evidence="3">
    <location>
        <begin position="324"/>
        <end position="358"/>
    </location>
</feature>